<evidence type="ECO:0000256" key="2">
    <source>
        <dbReference type="ARBA" id="ARBA00022679"/>
    </source>
</evidence>
<protein>
    <submittedName>
        <fullName evidence="4">tRNA/rRNA methyltransferase (SpoU)</fullName>
    </submittedName>
</protein>
<dbReference type="GO" id="GO:0006396">
    <property type="term" value="P:RNA processing"/>
    <property type="evidence" value="ECO:0007669"/>
    <property type="project" value="InterPro"/>
</dbReference>
<dbReference type="PANTHER" id="PTHR43191">
    <property type="entry name" value="RRNA METHYLTRANSFERASE 3"/>
    <property type="match status" value="1"/>
</dbReference>
<dbReference type="RefSeq" id="WP_013738779.1">
    <property type="nucleotide sequence ID" value="NC_015436.1"/>
</dbReference>
<dbReference type="InterPro" id="IPR029028">
    <property type="entry name" value="Alpha/beta_knot_MTases"/>
</dbReference>
<proteinExistence type="predicted"/>
<dbReference type="PANTHER" id="PTHR43191:SF7">
    <property type="entry name" value="OBP33PEP LIKE PROTEIN"/>
    <property type="match status" value="1"/>
</dbReference>
<name>F4GJV8_PARC1</name>
<keyword evidence="5" id="KW-1185">Reference proteome</keyword>
<keyword evidence="1 4" id="KW-0489">Methyltransferase</keyword>
<feature type="domain" description="tRNA/rRNA methyltransferase SpoU type" evidence="3">
    <location>
        <begin position="119"/>
        <end position="260"/>
    </location>
</feature>
<dbReference type="Gene3D" id="3.40.1280.10">
    <property type="match status" value="1"/>
</dbReference>
<organism evidence="4 5">
    <name type="scientific">Parasphaerochaeta coccoides (strain ATCC BAA-1237 / DSM 17374 / SPN1)</name>
    <name type="common">Sphaerochaeta coccoides</name>
    <dbReference type="NCBI Taxonomy" id="760011"/>
    <lineage>
        <taxon>Bacteria</taxon>
        <taxon>Pseudomonadati</taxon>
        <taxon>Spirochaetota</taxon>
        <taxon>Spirochaetia</taxon>
        <taxon>Spirochaetales</taxon>
        <taxon>Sphaerochaetaceae</taxon>
        <taxon>Parasphaerochaeta</taxon>
    </lineage>
</organism>
<dbReference type="STRING" id="760011.Spico_0145"/>
<keyword evidence="2" id="KW-0808">Transferase</keyword>
<dbReference type="HOGENOM" id="CLU_1049463_0_0_12"/>
<dbReference type="OrthoDB" id="9794400at2"/>
<evidence type="ECO:0000256" key="1">
    <source>
        <dbReference type="ARBA" id="ARBA00022603"/>
    </source>
</evidence>
<dbReference type="Proteomes" id="UP000007939">
    <property type="component" value="Chromosome"/>
</dbReference>
<dbReference type="KEGG" id="scc:Spico_0145"/>
<reference evidence="4 5" key="2">
    <citation type="journal article" date="2012" name="Stand. Genomic Sci.">
        <title>Complete genome sequence of the termite hindgut bacterium Spirochaeta coccoides type strain (SPN1(T)), reclassification in the genus Sphaerochaeta as Sphaerochaeta coccoides comb. nov. and emendations of the family Spirochaetaceae and the genus Sphaerochaeta.</title>
        <authorList>
            <person name="Abt B."/>
            <person name="Han C."/>
            <person name="Scheuner C."/>
            <person name="Lu M."/>
            <person name="Lapidus A."/>
            <person name="Nolan M."/>
            <person name="Lucas S."/>
            <person name="Hammon N."/>
            <person name="Deshpande S."/>
            <person name="Cheng J.F."/>
            <person name="Tapia R."/>
            <person name="Goodwin L.A."/>
            <person name="Pitluck S."/>
            <person name="Liolios K."/>
            <person name="Pagani I."/>
            <person name="Ivanova N."/>
            <person name="Mavromatis K."/>
            <person name="Mikhailova N."/>
            <person name="Huntemann M."/>
            <person name="Pati A."/>
            <person name="Chen A."/>
            <person name="Palaniappan K."/>
            <person name="Land M."/>
            <person name="Hauser L."/>
            <person name="Brambilla E.M."/>
            <person name="Rohde M."/>
            <person name="Spring S."/>
            <person name="Gronow S."/>
            <person name="Goker M."/>
            <person name="Woyke T."/>
            <person name="Bristow J."/>
            <person name="Eisen J.A."/>
            <person name="Markowitz V."/>
            <person name="Hugenholtz P."/>
            <person name="Kyrpides N.C."/>
            <person name="Klenk H.P."/>
            <person name="Detter J.C."/>
        </authorList>
    </citation>
    <scope>NUCLEOTIDE SEQUENCE [LARGE SCALE GENOMIC DNA]</scope>
    <source>
        <strain evidence="5">ATCC BAA-1237 / DSM 17374 / SPN1</strain>
    </source>
</reference>
<dbReference type="SUPFAM" id="SSF75217">
    <property type="entry name" value="alpha/beta knot"/>
    <property type="match status" value="1"/>
</dbReference>
<evidence type="ECO:0000313" key="5">
    <source>
        <dbReference type="Proteomes" id="UP000007939"/>
    </source>
</evidence>
<dbReference type="EMBL" id="CP002659">
    <property type="protein sequence ID" value="AEC01383.1"/>
    <property type="molecule type" value="Genomic_DNA"/>
</dbReference>
<evidence type="ECO:0000259" key="3">
    <source>
        <dbReference type="Pfam" id="PF00588"/>
    </source>
</evidence>
<evidence type="ECO:0000313" key="4">
    <source>
        <dbReference type="EMBL" id="AEC01383.1"/>
    </source>
</evidence>
<dbReference type="eggNOG" id="COG0566">
    <property type="taxonomic scope" value="Bacteria"/>
</dbReference>
<accession>F4GJV8</accession>
<reference evidence="5" key="1">
    <citation type="submission" date="2011-04" db="EMBL/GenBank/DDBJ databases">
        <title>The complete genome of Spirochaeta coccoides DSM 17374.</title>
        <authorList>
            <person name="Lucas S."/>
            <person name="Copeland A."/>
            <person name="Lapidus A."/>
            <person name="Bruce D."/>
            <person name="Goodwin L."/>
            <person name="Pitluck S."/>
            <person name="Peters L."/>
            <person name="Kyrpides N."/>
            <person name="Mavromatis K."/>
            <person name="Pagani I."/>
            <person name="Ivanova N."/>
            <person name="Ovchinnikova G."/>
            <person name="Lu M."/>
            <person name="Detter J.C."/>
            <person name="Tapia R."/>
            <person name="Han C."/>
            <person name="Land M."/>
            <person name="Hauser L."/>
            <person name="Markowitz V."/>
            <person name="Cheng J.-F."/>
            <person name="Hugenholtz P."/>
            <person name="Woyke T."/>
            <person name="Wu D."/>
            <person name="Spring S."/>
            <person name="Schroeder M."/>
            <person name="Brambilla E."/>
            <person name="Klenk H.-P."/>
            <person name="Eisen J.A."/>
        </authorList>
    </citation>
    <scope>NUCLEOTIDE SEQUENCE [LARGE SCALE GENOMIC DNA]</scope>
    <source>
        <strain evidence="5">ATCC BAA-1237 / DSM 17374 / SPN1</strain>
    </source>
</reference>
<sequence>MMTIRKLETLGARTRLNKCALIFHDIARSVHGGSDIDDMSYIQSIFNLVLSSHLVSDTSRERLGLLSVRSRHQKGKDLATTLLDASHLLLTTLGAEPSEWDFISVDGGLDTGRREIRPFTVILDRIRSPYNIGALFRTADSFGVKEIILIEGCASPLHTRAKRTARGCTETVDWSMMDEESVIDLIHRRKVPVFALETGGVNIAGFPFPPEGIMVVGNEEFGVSPALLRACQESAGRLSLLQAGTKASLNVSVAFGIVMHAWFTA</sequence>
<gene>
    <name evidence="4" type="ordered locus">Spico_0145</name>
</gene>
<dbReference type="InterPro" id="IPR051259">
    <property type="entry name" value="rRNA_Methyltransferase"/>
</dbReference>
<dbReference type="CDD" id="cd18082">
    <property type="entry name" value="SpoU-like_family"/>
    <property type="match status" value="1"/>
</dbReference>
<dbReference type="InterPro" id="IPR029026">
    <property type="entry name" value="tRNA_m1G_MTases_N"/>
</dbReference>
<dbReference type="GO" id="GO:0032259">
    <property type="term" value="P:methylation"/>
    <property type="evidence" value="ECO:0007669"/>
    <property type="project" value="UniProtKB-KW"/>
</dbReference>
<dbReference type="Pfam" id="PF00588">
    <property type="entry name" value="SpoU_methylase"/>
    <property type="match status" value="1"/>
</dbReference>
<dbReference type="InterPro" id="IPR001537">
    <property type="entry name" value="SpoU_MeTrfase"/>
</dbReference>
<dbReference type="GO" id="GO:0008173">
    <property type="term" value="F:RNA methyltransferase activity"/>
    <property type="evidence" value="ECO:0007669"/>
    <property type="project" value="InterPro"/>
</dbReference>
<dbReference type="AlphaFoldDB" id="F4GJV8"/>
<dbReference type="GO" id="GO:0003723">
    <property type="term" value="F:RNA binding"/>
    <property type="evidence" value="ECO:0007669"/>
    <property type="project" value="InterPro"/>
</dbReference>